<organism evidence="2">
    <name type="scientific">uncultured Rubrobacteraceae bacterium</name>
    <dbReference type="NCBI Taxonomy" id="349277"/>
    <lineage>
        <taxon>Bacteria</taxon>
        <taxon>Bacillati</taxon>
        <taxon>Actinomycetota</taxon>
        <taxon>Rubrobacteria</taxon>
        <taxon>Rubrobacterales</taxon>
        <taxon>Rubrobacteraceae</taxon>
        <taxon>environmental samples</taxon>
    </lineage>
</organism>
<dbReference type="EMBL" id="CADCUZ010000039">
    <property type="protein sequence ID" value="CAA9406065.1"/>
    <property type="molecule type" value="Genomic_DNA"/>
</dbReference>
<feature type="region of interest" description="Disordered" evidence="1">
    <location>
        <begin position="1"/>
        <end position="29"/>
    </location>
</feature>
<protein>
    <submittedName>
        <fullName evidence="2">Uncharacterized protein</fullName>
    </submittedName>
</protein>
<dbReference type="AlphaFoldDB" id="A0A6J4P4J3"/>
<accession>A0A6J4P4J3</accession>
<sequence>GRRDRPARRGRAEGHGRPASGPQQQPAGL</sequence>
<gene>
    <name evidence="2" type="ORF">AVDCRST_MAG55-997</name>
</gene>
<evidence type="ECO:0000256" key="1">
    <source>
        <dbReference type="SAM" id="MobiDB-lite"/>
    </source>
</evidence>
<feature type="non-terminal residue" evidence="2">
    <location>
        <position position="1"/>
    </location>
</feature>
<evidence type="ECO:0000313" key="2">
    <source>
        <dbReference type="EMBL" id="CAA9406065.1"/>
    </source>
</evidence>
<proteinExistence type="predicted"/>
<feature type="non-terminal residue" evidence="2">
    <location>
        <position position="29"/>
    </location>
</feature>
<reference evidence="2" key="1">
    <citation type="submission" date="2020-02" db="EMBL/GenBank/DDBJ databases">
        <authorList>
            <person name="Meier V. D."/>
        </authorList>
    </citation>
    <scope>NUCLEOTIDE SEQUENCE</scope>
    <source>
        <strain evidence="2">AVDCRST_MAG55</strain>
    </source>
</reference>
<name>A0A6J4P4J3_9ACTN</name>